<protein>
    <submittedName>
        <fullName evidence="3">Uncharacterized protein</fullName>
    </submittedName>
</protein>
<gene>
    <name evidence="3" type="ORF">V1633_23125</name>
</gene>
<sequence length="177" mass="18719">MLTGRLTASGLPSGKTTTPAEFHGTEASGTVHLDDSLPVDRVRADLPGEVRLCWLPGTTPARWQEFHAAVLVDDTGRYVPVGIRRLSPVAATRPGPTLGAPLGPYPWAAGRYRLTLGLTVLLGAGVLCSGVLVPSTADPAGFDNTTWTDLNFAETMQCCLLVVPLIGLLFAKVDDRV</sequence>
<evidence type="ECO:0000313" key="4">
    <source>
        <dbReference type="Proteomes" id="UP001332243"/>
    </source>
</evidence>
<keyword evidence="2" id="KW-0812">Transmembrane</keyword>
<evidence type="ECO:0000256" key="2">
    <source>
        <dbReference type="SAM" id="Phobius"/>
    </source>
</evidence>
<dbReference type="Proteomes" id="UP001332243">
    <property type="component" value="Unassembled WGS sequence"/>
</dbReference>
<evidence type="ECO:0000313" key="3">
    <source>
        <dbReference type="EMBL" id="MEE6261379.1"/>
    </source>
</evidence>
<feature type="transmembrane region" description="Helical" evidence="2">
    <location>
        <begin position="114"/>
        <end position="132"/>
    </location>
</feature>
<reference evidence="3 4" key="1">
    <citation type="submission" date="2024-01" db="EMBL/GenBank/DDBJ databases">
        <title>Genome insights into Plantactinospora sonchi sp. nov.</title>
        <authorList>
            <person name="Wang L."/>
        </authorList>
    </citation>
    <scope>NUCLEOTIDE SEQUENCE [LARGE SCALE GENOMIC DNA]</scope>
    <source>
        <strain evidence="3 4">NEAU-QY2</strain>
    </source>
</reference>
<name>A0ABU7RXZ9_9ACTN</name>
<dbReference type="RefSeq" id="WP_331216487.1">
    <property type="nucleotide sequence ID" value="NZ_JAZGQK010000020.1"/>
</dbReference>
<keyword evidence="2" id="KW-1133">Transmembrane helix</keyword>
<evidence type="ECO:0000256" key="1">
    <source>
        <dbReference type="SAM" id="MobiDB-lite"/>
    </source>
</evidence>
<organism evidence="3 4">
    <name type="scientific">Plantactinospora sonchi</name>
    <dbReference type="NCBI Taxonomy" id="1544735"/>
    <lineage>
        <taxon>Bacteria</taxon>
        <taxon>Bacillati</taxon>
        <taxon>Actinomycetota</taxon>
        <taxon>Actinomycetes</taxon>
        <taxon>Micromonosporales</taxon>
        <taxon>Micromonosporaceae</taxon>
        <taxon>Plantactinospora</taxon>
    </lineage>
</organism>
<keyword evidence="4" id="KW-1185">Reference proteome</keyword>
<dbReference type="EMBL" id="JAZGQK010000020">
    <property type="protein sequence ID" value="MEE6261379.1"/>
    <property type="molecule type" value="Genomic_DNA"/>
</dbReference>
<proteinExistence type="predicted"/>
<feature type="region of interest" description="Disordered" evidence="1">
    <location>
        <begin position="1"/>
        <end position="29"/>
    </location>
</feature>
<feature type="transmembrane region" description="Helical" evidence="2">
    <location>
        <begin position="152"/>
        <end position="171"/>
    </location>
</feature>
<accession>A0ABU7RXZ9</accession>
<keyword evidence="2" id="KW-0472">Membrane</keyword>
<comment type="caution">
    <text evidence="3">The sequence shown here is derived from an EMBL/GenBank/DDBJ whole genome shotgun (WGS) entry which is preliminary data.</text>
</comment>